<sequence length="550" mass="62291">MALMNISFVSSYLYENDDLFYSWSEFSDFEDRLSSHLDFLKSVRYDLRGGDREHDNLIMLLQDFNWTLRQLTPTPTIDVVDRRVFELMTKDITRDVDRTRRLEEGATREALLSKDKRERARYNDLSKLANFGLATQASNAEMSRKKIFSIADFSFDSPYYFDKNTTLARLFDYPFKHQSRLVLVEWMALSKSASTSSILETLDETKVTWYILHAEKPQKILLPATIGLIFDEASPRSIGLVYQLPPHIRGNLPTKTGGRIVRSPKAIAAERMPTSLRQLILKKDPDCSDLGIRFKLAKQLVDAVYMMHATKFTHRYPLLPLASGPPAFEEQLNSFLFPLFRNIRPDNILLFPSAGPNGDPDPSRLDYDNPVLFGFHDARLEIQISTDPPPSHTQPTGIKPILKNPHRRPARDVVLDCYTHPERRIALAAAANPRTNAPTPSFRRQHDLYSVGCVLLELGLWETLDAVSGREIGLRAPLVADVEELGGVVVGEEAVWKDAEVVRRVARGLDVITGSVYAEVTRMYLSLNPISGDLLEFERRAAAMLAQIAA</sequence>
<organism evidence="1 2">
    <name type="scientific">Staphylotrichum longicolle</name>
    <dbReference type="NCBI Taxonomy" id="669026"/>
    <lineage>
        <taxon>Eukaryota</taxon>
        <taxon>Fungi</taxon>
        <taxon>Dikarya</taxon>
        <taxon>Ascomycota</taxon>
        <taxon>Pezizomycotina</taxon>
        <taxon>Sordariomycetes</taxon>
        <taxon>Sordariomycetidae</taxon>
        <taxon>Sordariales</taxon>
        <taxon>Chaetomiaceae</taxon>
        <taxon>Staphylotrichum</taxon>
    </lineage>
</organism>
<reference evidence="1" key="1">
    <citation type="submission" date="2023-02" db="EMBL/GenBank/DDBJ databases">
        <authorList>
            <person name="Palmer J.M."/>
        </authorList>
    </citation>
    <scope>NUCLEOTIDE SEQUENCE</scope>
    <source>
        <strain evidence="1">FW57</strain>
    </source>
</reference>
<dbReference type="SUPFAM" id="SSF56112">
    <property type="entry name" value="Protein kinase-like (PK-like)"/>
    <property type="match status" value="1"/>
</dbReference>
<name>A0AAD4ETL4_9PEZI</name>
<protein>
    <recommendedName>
        <fullName evidence="3">Protein kinase domain-containing protein</fullName>
    </recommendedName>
</protein>
<evidence type="ECO:0000313" key="2">
    <source>
        <dbReference type="Proteomes" id="UP001197093"/>
    </source>
</evidence>
<proteinExistence type="predicted"/>
<evidence type="ECO:0008006" key="3">
    <source>
        <dbReference type="Google" id="ProtNLM"/>
    </source>
</evidence>
<dbReference type="AlphaFoldDB" id="A0AAD4ETL4"/>
<keyword evidence="2" id="KW-1185">Reference proteome</keyword>
<dbReference type="PANTHER" id="PTHR37542">
    <property type="entry name" value="HELO DOMAIN-CONTAINING PROTEIN-RELATED"/>
    <property type="match status" value="1"/>
</dbReference>
<dbReference type="EMBL" id="JAHCVI010000003">
    <property type="protein sequence ID" value="KAG7287309.1"/>
    <property type="molecule type" value="Genomic_DNA"/>
</dbReference>
<dbReference type="PANTHER" id="PTHR37542:SF3">
    <property type="entry name" value="PRION-INHIBITION AND PROPAGATION HELO DOMAIN-CONTAINING PROTEIN"/>
    <property type="match status" value="1"/>
</dbReference>
<dbReference type="Gene3D" id="1.10.510.10">
    <property type="entry name" value="Transferase(Phosphotransferase) domain 1"/>
    <property type="match status" value="1"/>
</dbReference>
<gene>
    <name evidence="1" type="ORF">NEMBOFW57_006818</name>
</gene>
<dbReference type="InterPro" id="IPR011009">
    <property type="entry name" value="Kinase-like_dom_sf"/>
</dbReference>
<accession>A0AAD4ETL4</accession>
<evidence type="ECO:0000313" key="1">
    <source>
        <dbReference type="EMBL" id="KAG7287309.1"/>
    </source>
</evidence>
<dbReference type="Proteomes" id="UP001197093">
    <property type="component" value="Unassembled WGS sequence"/>
</dbReference>
<comment type="caution">
    <text evidence="1">The sequence shown here is derived from an EMBL/GenBank/DDBJ whole genome shotgun (WGS) entry which is preliminary data.</text>
</comment>